<feature type="domain" description="DUF4015" evidence="1">
    <location>
        <begin position="73"/>
        <end position="394"/>
    </location>
</feature>
<dbReference type="Pfam" id="PF13200">
    <property type="entry name" value="DUF4015"/>
    <property type="match status" value="1"/>
</dbReference>
<gene>
    <name evidence="2" type="ORF">SAMN05444126_12013</name>
</gene>
<dbReference type="AlphaFoldDB" id="A0A1H9VE23"/>
<protein>
    <recommendedName>
        <fullName evidence="1">DUF4015 domain-containing protein</fullName>
    </recommendedName>
</protein>
<sequence length="410" mass="46796">MNKSIRMLSAAGMIVVGMSSIDYIAEAGDVEVRSASMHLEKHLGLSAREWPGSVGRFSFDSGYDFNYPDAVRGIFVTGHTAGGSRFDEMLDLVNDTALNSMVIDVKEDDGYVTFIPDEDEPFYEIARNWIADPDEMMAKLEDNDIYPIARVVAFKDTELAEKRPDLSFQENGEVWKNSRGEAFTNPFLKEVWDYNVDVAKKAAEMGFEDIQFDYVRFPEGFENMDEDLEYGTGDYEDSPENNVRRRVDAVTDFVEYAREELQEYDVDVSVDVFGYAITTEETPGIGQNFGRLAEAAEVMSSMIYPSHWTPHFGVDKPDLHPYEITDEYAQRENELLNSLDDQPTSRPWIQDFTASYLGEGNYQNYGVDEVEAQIQALYDNDIHEFLLWNASNNYTEGVDYMLDLDEEDLQ</sequence>
<dbReference type="SUPFAM" id="SSF51445">
    <property type="entry name" value="(Trans)glycosidases"/>
    <property type="match status" value="1"/>
</dbReference>
<dbReference type="STRING" id="1464123.SAMN05444126_12013"/>
<keyword evidence="3" id="KW-1185">Reference proteome</keyword>
<evidence type="ECO:0000313" key="3">
    <source>
        <dbReference type="Proteomes" id="UP000199318"/>
    </source>
</evidence>
<dbReference type="Gene3D" id="3.20.20.80">
    <property type="entry name" value="Glycosidases"/>
    <property type="match status" value="1"/>
</dbReference>
<dbReference type="RefSeq" id="WP_093073712.1">
    <property type="nucleotide sequence ID" value="NZ_FOGV01000020.1"/>
</dbReference>
<accession>A0A1H9VE23</accession>
<name>A0A1H9VE23_9BACI</name>
<comment type="caution">
    <text evidence="2">The sequence shown here is derived from an EMBL/GenBank/DDBJ whole genome shotgun (WGS) entry which is preliminary data.</text>
</comment>
<evidence type="ECO:0000313" key="2">
    <source>
        <dbReference type="EMBL" id="SES19912.1"/>
    </source>
</evidence>
<dbReference type="EMBL" id="FOGV01000020">
    <property type="protein sequence ID" value="SES19912.1"/>
    <property type="molecule type" value="Genomic_DNA"/>
</dbReference>
<dbReference type="OrthoDB" id="9774125at2"/>
<dbReference type="Proteomes" id="UP000199318">
    <property type="component" value="Unassembled WGS sequence"/>
</dbReference>
<dbReference type="InterPro" id="IPR025275">
    <property type="entry name" value="DUF4015"/>
</dbReference>
<dbReference type="InterPro" id="IPR017853">
    <property type="entry name" value="GH"/>
</dbReference>
<reference evidence="3" key="1">
    <citation type="submission" date="2016-10" db="EMBL/GenBank/DDBJ databases">
        <authorList>
            <person name="de Groot N.N."/>
        </authorList>
    </citation>
    <scope>NUCLEOTIDE SEQUENCE [LARGE SCALE GENOMIC DNA]</scope>
    <source>
        <strain evidence="3">10nlg</strain>
    </source>
</reference>
<organism evidence="2 3">
    <name type="scientific">Salisediminibacterium halotolerans</name>
    <dbReference type="NCBI Taxonomy" id="517425"/>
    <lineage>
        <taxon>Bacteria</taxon>
        <taxon>Bacillati</taxon>
        <taxon>Bacillota</taxon>
        <taxon>Bacilli</taxon>
        <taxon>Bacillales</taxon>
        <taxon>Bacillaceae</taxon>
        <taxon>Salisediminibacterium</taxon>
    </lineage>
</organism>
<proteinExistence type="predicted"/>
<evidence type="ECO:0000259" key="1">
    <source>
        <dbReference type="Pfam" id="PF13200"/>
    </source>
</evidence>